<dbReference type="InterPro" id="IPR002151">
    <property type="entry name" value="Kinesin_light"/>
</dbReference>
<keyword evidence="3" id="KW-0963">Cytoplasm</keyword>
<dbReference type="AlphaFoldDB" id="A0A8J3XN70"/>
<evidence type="ECO:0000256" key="3">
    <source>
        <dbReference type="ARBA" id="ARBA00022490"/>
    </source>
</evidence>
<dbReference type="SMART" id="SM00028">
    <property type="entry name" value="TPR"/>
    <property type="match status" value="7"/>
</dbReference>
<dbReference type="Gene3D" id="1.25.40.10">
    <property type="entry name" value="Tetratricopeptide repeat domain"/>
    <property type="match status" value="2"/>
</dbReference>
<sequence length="905" mass="97668">MSGDIPALVGQAWPYVSAAITAYGAAVLAKAQDEAVDATVGWGRRILRRIFGAAEDDSGDAEPPRPLTALAADPDDGDLQAALRVEIRNALAADLVLAEEIRAMLAQAGSTTTTTVRASHGGVAAGRDITGPFTTGPNSPITITRIHTEVRPAGDVDGGETRPFELPRSAKFVGREDQLSRMADLLDAPGFADPAAAPVIRLVVQGMGGIGKSELVRVYGARHRDRYRLMWWITADGPDAITRGLAALAAALHPPIALVQDLAEQARWAAAWLRTHDRWLLAFDNVDDPGNVREWVDLLARPGGHIVITTRRDVYWPGAHVITLNVLSEEAAADLLMTVSGRTGPADAEHAAEIVRELGRLPVAVEQAAAFIRMERTTSLGRYLAGLHDHPEEHYRKREEGTTEQRTMARLWDAHLAALRRHDQDRGLGSEHLLRVLAHLAPDNVPWAVLVQPPVNDLDGSLRLLASYSMITRSGEDAAETVSTHRLFQSVIRTGLDYDDPRRRAARDDAVAAVLSAAPPYPDTDPGGWPAWRDLLLHIDALEAHHPPDTESENLSALLNMAALYAFTQGMVELGHRYARRALSIAEVVYGPDHPTLAVRLGNLAMSLYGLDRSAEAVPLFERALSITEAALGPDHPDVAIRLSNLAACFLALDRPDEAVPLFKRAMTITAAAQGLEHPIMATLLSNLASCYLRLDRPAEAVPLLELALEITEISLGPDHPTVATSLTNLASSFRALDRPAEAVPLDERALAVTEAAYGPHHPFMTTSLLNLAKSLHALDRSDEAIPLEEKALAITEAAHGPDHPDVAIRLGDLASSLLALDRPDEAMPLFERALAITEAAHGPDHPDVAISLGELAACQLALDRPAEAIPLFERALAITEAAHGPDHPDTVYLSEELRRLKPHD</sequence>
<dbReference type="GO" id="GO:0007018">
    <property type="term" value="P:microtubule-based movement"/>
    <property type="evidence" value="ECO:0007669"/>
    <property type="project" value="TreeGrafter"/>
</dbReference>
<evidence type="ECO:0000256" key="5">
    <source>
        <dbReference type="ARBA" id="ARBA00022737"/>
    </source>
</evidence>
<protein>
    <submittedName>
        <fullName evidence="10">ATP-binding protein</fullName>
    </submittedName>
</protein>
<organism evidence="10 11">
    <name type="scientific">Planotetraspora silvatica</name>
    <dbReference type="NCBI Taxonomy" id="234614"/>
    <lineage>
        <taxon>Bacteria</taxon>
        <taxon>Bacillati</taxon>
        <taxon>Actinomycetota</taxon>
        <taxon>Actinomycetes</taxon>
        <taxon>Streptosporangiales</taxon>
        <taxon>Streptosporangiaceae</taxon>
        <taxon>Planotetraspora</taxon>
    </lineage>
</organism>
<dbReference type="Gene3D" id="3.40.50.300">
    <property type="entry name" value="P-loop containing nucleotide triphosphate hydrolases"/>
    <property type="match status" value="1"/>
</dbReference>
<evidence type="ECO:0000256" key="4">
    <source>
        <dbReference type="ARBA" id="ARBA00022701"/>
    </source>
</evidence>
<keyword evidence="6" id="KW-0802">TPR repeat</keyword>
<dbReference type="SUPFAM" id="SSF48452">
    <property type="entry name" value="TPR-like"/>
    <property type="match status" value="2"/>
</dbReference>
<keyword evidence="11" id="KW-1185">Reference proteome</keyword>
<evidence type="ECO:0000256" key="8">
    <source>
        <dbReference type="ARBA" id="ARBA00023175"/>
    </source>
</evidence>
<keyword evidence="10" id="KW-0067">ATP-binding</keyword>
<dbReference type="GO" id="GO:0005737">
    <property type="term" value="C:cytoplasm"/>
    <property type="evidence" value="ECO:0007669"/>
    <property type="project" value="TreeGrafter"/>
</dbReference>
<keyword evidence="4" id="KW-0493">Microtubule</keyword>
<keyword evidence="10" id="KW-0547">Nucleotide-binding</keyword>
<dbReference type="EMBL" id="BOOQ01000030">
    <property type="protein sequence ID" value="GII48217.1"/>
    <property type="molecule type" value="Genomic_DNA"/>
</dbReference>
<dbReference type="PANTHER" id="PTHR45783">
    <property type="entry name" value="KINESIN LIGHT CHAIN"/>
    <property type="match status" value="1"/>
</dbReference>
<reference evidence="10" key="1">
    <citation type="submission" date="2021-01" db="EMBL/GenBank/DDBJ databases">
        <title>Whole genome shotgun sequence of Planotetraspora silvatica NBRC 100141.</title>
        <authorList>
            <person name="Komaki H."/>
            <person name="Tamura T."/>
        </authorList>
    </citation>
    <scope>NUCLEOTIDE SEQUENCE</scope>
    <source>
        <strain evidence="10">NBRC 100141</strain>
    </source>
</reference>
<dbReference type="PANTHER" id="PTHR45783:SF3">
    <property type="entry name" value="KINESIN LIGHT CHAIN"/>
    <property type="match status" value="1"/>
</dbReference>
<dbReference type="GO" id="GO:0005871">
    <property type="term" value="C:kinesin complex"/>
    <property type="evidence" value="ECO:0007669"/>
    <property type="project" value="InterPro"/>
</dbReference>
<keyword evidence="7" id="KW-0175">Coiled coil</keyword>
<comment type="caution">
    <text evidence="10">The sequence shown here is derived from an EMBL/GenBank/DDBJ whole genome shotgun (WGS) entry which is preliminary data.</text>
</comment>
<dbReference type="SUPFAM" id="SSF52540">
    <property type="entry name" value="P-loop containing nucleoside triphosphate hydrolases"/>
    <property type="match status" value="1"/>
</dbReference>
<evidence type="ECO:0000313" key="11">
    <source>
        <dbReference type="Proteomes" id="UP000644610"/>
    </source>
</evidence>
<accession>A0A8J3XN70</accession>
<dbReference type="InterPro" id="IPR027417">
    <property type="entry name" value="P-loop_NTPase"/>
</dbReference>
<comment type="similarity">
    <text evidence="2">Belongs to the kinesin light chain family.</text>
</comment>
<keyword evidence="5" id="KW-0677">Repeat</keyword>
<dbReference type="GO" id="GO:0019894">
    <property type="term" value="F:kinesin binding"/>
    <property type="evidence" value="ECO:0007669"/>
    <property type="project" value="TreeGrafter"/>
</dbReference>
<keyword evidence="9" id="KW-0206">Cytoskeleton</keyword>
<dbReference type="GO" id="GO:0005874">
    <property type="term" value="C:microtubule"/>
    <property type="evidence" value="ECO:0007669"/>
    <property type="project" value="UniProtKB-KW"/>
</dbReference>
<evidence type="ECO:0000313" key="10">
    <source>
        <dbReference type="EMBL" id="GII48217.1"/>
    </source>
</evidence>
<dbReference type="InterPro" id="IPR019734">
    <property type="entry name" value="TPR_rpt"/>
</dbReference>
<dbReference type="Pfam" id="PF13374">
    <property type="entry name" value="TPR_10"/>
    <property type="match status" value="2"/>
</dbReference>
<dbReference type="Proteomes" id="UP000644610">
    <property type="component" value="Unassembled WGS sequence"/>
</dbReference>
<dbReference type="RefSeq" id="WP_203977434.1">
    <property type="nucleotide sequence ID" value="NZ_BAAAKY010000045.1"/>
</dbReference>
<evidence type="ECO:0000256" key="9">
    <source>
        <dbReference type="ARBA" id="ARBA00023212"/>
    </source>
</evidence>
<evidence type="ECO:0000256" key="7">
    <source>
        <dbReference type="ARBA" id="ARBA00023054"/>
    </source>
</evidence>
<evidence type="ECO:0000256" key="2">
    <source>
        <dbReference type="ARBA" id="ARBA00009622"/>
    </source>
</evidence>
<proteinExistence type="inferred from homology"/>
<dbReference type="Pfam" id="PF13424">
    <property type="entry name" value="TPR_12"/>
    <property type="match status" value="3"/>
</dbReference>
<evidence type="ECO:0000256" key="1">
    <source>
        <dbReference type="ARBA" id="ARBA00004245"/>
    </source>
</evidence>
<comment type="subcellular location">
    <subcellularLocation>
        <location evidence="1">Cytoplasm</location>
        <location evidence="1">Cytoskeleton</location>
    </subcellularLocation>
</comment>
<dbReference type="InterPro" id="IPR011990">
    <property type="entry name" value="TPR-like_helical_dom_sf"/>
</dbReference>
<gene>
    <name evidence="10" type="ORF">Psi02_46410</name>
</gene>
<dbReference type="GO" id="GO:0005524">
    <property type="term" value="F:ATP binding"/>
    <property type="evidence" value="ECO:0007669"/>
    <property type="project" value="UniProtKB-KW"/>
</dbReference>
<evidence type="ECO:0000256" key="6">
    <source>
        <dbReference type="ARBA" id="ARBA00022803"/>
    </source>
</evidence>
<dbReference type="PRINTS" id="PR00381">
    <property type="entry name" value="KINESINLIGHT"/>
</dbReference>
<keyword evidence="8" id="KW-0505">Motor protein</keyword>
<name>A0A8J3XN70_9ACTN</name>